<feature type="chain" id="PRO_5003485519" description="Secretion system C-terminal sorting domain-containing protein" evidence="1">
    <location>
        <begin position="24"/>
        <end position="597"/>
    </location>
</feature>
<protein>
    <recommendedName>
        <fullName evidence="4">Secretion system C-terminal sorting domain-containing protein</fullName>
    </recommendedName>
</protein>
<proteinExistence type="predicted"/>
<dbReference type="InterPro" id="IPR013783">
    <property type="entry name" value="Ig-like_fold"/>
</dbReference>
<dbReference type="HOGENOM" id="CLU_027865_0_0_10"/>
<feature type="signal peptide" evidence="1">
    <location>
        <begin position="1"/>
        <end position="23"/>
    </location>
</feature>
<dbReference type="Pfam" id="PF11551">
    <property type="entry name" value="Omp28"/>
    <property type="match status" value="1"/>
</dbReference>
<evidence type="ECO:0000313" key="3">
    <source>
        <dbReference type="Proteomes" id="UP000004407"/>
    </source>
</evidence>
<dbReference type="GeneID" id="78336605"/>
<dbReference type="InterPro" id="IPR021615">
    <property type="entry name" value="Omp28"/>
</dbReference>
<reference evidence="2 3" key="1">
    <citation type="submission" date="2011-08" db="EMBL/GenBank/DDBJ databases">
        <authorList>
            <person name="Weinstock G."/>
            <person name="Sodergren E."/>
            <person name="Clifton S."/>
            <person name="Fulton L."/>
            <person name="Fulton B."/>
            <person name="Courtney L."/>
            <person name="Fronick C."/>
            <person name="Harrison M."/>
            <person name="Strong C."/>
            <person name="Farmer C."/>
            <person name="Delahaunty K."/>
            <person name="Markovic C."/>
            <person name="Hall O."/>
            <person name="Minx P."/>
            <person name="Tomlinson C."/>
            <person name="Mitreva M."/>
            <person name="Hou S."/>
            <person name="Chen J."/>
            <person name="Wollam A."/>
            <person name="Pepin K.H."/>
            <person name="Johnson M."/>
            <person name="Bhonagiri V."/>
            <person name="Zhang X."/>
            <person name="Suruliraj S."/>
            <person name="Warren W."/>
            <person name="Chinwalla A."/>
            <person name="Mardis E.R."/>
            <person name="Wilson R.K."/>
        </authorList>
    </citation>
    <scope>NUCLEOTIDE SEQUENCE [LARGE SCALE GENOMIC DNA]</scope>
    <source>
        <strain evidence="2 3">DSM 18206</strain>
    </source>
</reference>
<evidence type="ECO:0000256" key="1">
    <source>
        <dbReference type="SAM" id="SignalP"/>
    </source>
</evidence>
<dbReference type="Proteomes" id="UP000004407">
    <property type="component" value="Unassembled WGS sequence"/>
</dbReference>
<keyword evidence="1" id="KW-0732">Signal</keyword>
<accession>G6AW16</accession>
<dbReference type="Gene3D" id="2.60.40.10">
    <property type="entry name" value="Immunoglobulins"/>
    <property type="match status" value="1"/>
</dbReference>
<dbReference type="InterPro" id="IPR026444">
    <property type="entry name" value="Secre_tail"/>
</dbReference>
<organism evidence="2 3">
    <name type="scientific">Leyella stercorea DSM 18206</name>
    <dbReference type="NCBI Taxonomy" id="1002367"/>
    <lineage>
        <taxon>Bacteria</taxon>
        <taxon>Pseudomonadati</taxon>
        <taxon>Bacteroidota</taxon>
        <taxon>Bacteroidia</taxon>
        <taxon>Bacteroidales</taxon>
        <taxon>Prevotellaceae</taxon>
        <taxon>Leyella</taxon>
    </lineage>
</organism>
<evidence type="ECO:0008006" key="4">
    <source>
        <dbReference type="Google" id="ProtNLM"/>
    </source>
</evidence>
<dbReference type="EMBL" id="AFZZ01000075">
    <property type="protein sequence ID" value="EHJ41382.1"/>
    <property type="molecule type" value="Genomic_DNA"/>
</dbReference>
<comment type="caution">
    <text evidence="2">The sequence shown here is derived from an EMBL/GenBank/DDBJ whole genome shotgun (WGS) entry which is preliminary data.</text>
</comment>
<evidence type="ECO:0000313" key="2">
    <source>
        <dbReference type="EMBL" id="EHJ41382.1"/>
    </source>
</evidence>
<dbReference type="eggNOG" id="ENOG50334K4">
    <property type="taxonomic scope" value="Bacteria"/>
</dbReference>
<dbReference type="AlphaFoldDB" id="G6AW16"/>
<gene>
    <name evidence="2" type="ORF">HMPREF0673_00812</name>
</gene>
<dbReference type="NCBIfam" id="TIGR04183">
    <property type="entry name" value="Por_Secre_tail"/>
    <property type="match status" value="1"/>
</dbReference>
<sequence length="597" mass="64913">MNRKQLIAIVALLAMMLCLPIKAAKTYWGYCNGVDPVAFGTKNTGKCAIYIPADVAQVYKGFTVSAVKYGLAAQATDVEVFITKDLNADPIVTKKAAVSNVYKGWNEVALTTPYEIDGEGFYIGYSYSGENVSMGVTSTFSENACWADLGDGWKNYTTEMGETAKALAIQARITGDNLPLDLMLYTEQKDIAVQKGEPCKFDFSVKNLSAVVVRNLQVGYSIDGGEETVCDFKTTMGSNIDKSFTIEHDGFNVVGNHTLKLRVVSINGKDDAYAPNSEQTLALSVKNSVPVQRLVVEEGTGTWCQFCPKGIVGFRKASEAYPNHFIGIAIHRSDNLVTNTYDDLVFESLPNSYFNRNTKSVIEPSFESMETAVKKLMEKTPVMGVDANVKYTDSGKKKISVEALTTFLGAHKGMNYRLSLVLLESGITGYTQVNAFAGGKLGEMGGFEKLPNPATIDMDHVARMNYSYNGIEGSIPADVEADETTRYTTTLDMPSTIQNPDNCDLVVLVLDANTGKIENGVKVALGKHTTDIYDAEQLLIPDFSFQGDRLNVDGFSGSVRIFTPGGVEVANSNLAPGMYIVKATAGNQTVTRKLIKR</sequence>
<dbReference type="PATRIC" id="fig|1002367.3.peg.644"/>
<dbReference type="RefSeq" id="WP_007898119.1">
    <property type="nucleotide sequence ID" value="NZ_JH379391.1"/>
</dbReference>
<name>G6AW16_9BACT</name>